<keyword evidence="3" id="KW-1185">Reference proteome</keyword>
<evidence type="ECO:0000256" key="1">
    <source>
        <dbReference type="SAM" id="MobiDB-lite"/>
    </source>
</evidence>
<feature type="compositionally biased region" description="Basic and acidic residues" evidence="1">
    <location>
        <begin position="518"/>
        <end position="536"/>
    </location>
</feature>
<sequence>MASQRKPCHNERGRDPRLDRPTHTFITPGLTPQMQNPTSQKLALGIITQSSFQRGSEQWHTEGGQMETIGSSVQQIGVLPTPTTPNASGNRTFSSYCGSSLTPSYGGFARPHAPSTTGYEVLDPSRVSPSTTGCEGVYPSNLQATGLGLPLTPYMTNGVVTSLPSFISPLGKSGNDTERSPTSGILEENHKIELYKKTQKKWKTCRFWADRTCRAYLAGVKCEYNHPEEGEGYEDDEKAKKDLQCHKLPVDWLTPAGPPAPGFAEKLRIGDIVRIPDVDEVINDRYDRNDPAFIPSKQGLLYRKPTCRVITSFQGPIGDCISYRMTAKDILQWPDSAPHYVCVQYPNRGLNNYTSYASVAVDYFSRSPPPQSHICLFKPKSLRPNSKWEVLGRICSDGMGHLVSVLIKYTNDNYEAGLTQRGLTNPRQPVIRGFCACTTSHPDGRFSMMPDAPEALNLLASVGEEITGAPLGTTLFKSGMRTLTSRLFTTPESSGNSSDHGQSLANLRPVAVTTIQSHNERVSAERLGDSSSKDLYQEPFASDQTLKRKRKGIDSPPSSHTLSKPKKYKLTYPHTGPITAELVAAGEVDIVQAGSTWCETRSRKIVLKNMSVEEREGLEKRRSQLVLQKSTIDETIQRLDKKHKEACKAYDADSKKPGDAASVAGSTDYDGLSTLRGLEMELKIIAIFLGAHNSEWLYDDERELLNDLNIRYE</sequence>
<protein>
    <recommendedName>
        <fullName evidence="4">C3H1-type domain-containing protein</fullName>
    </recommendedName>
</protein>
<evidence type="ECO:0000313" key="3">
    <source>
        <dbReference type="Proteomes" id="UP001521785"/>
    </source>
</evidence>
<feature type="region of interest" description="Disordered" evidence="1">
    <location>
        <begin position="517"/>
        <end position="568"/>
    </location>
</feature>
<dbReference type="Proteomes" id="UP001521785">
    <property type="component" value="Unassembled WGS sequence"/>
</dbReference>
<gene>
    <name evidence="2" type="ORF">SLS60_002220</name>
</gene>
<proteinExistence type="predicted"/>
<reference evidence="2 3" key="1">
    <citation type="submission" date="2024-02" db="EMBL/GenBank/DDBJ databases">
        <title>De novo assembly and annotation of 12 fungi associated with fruit tree decline syndrome in Ontario, Canada.</title>
        <authorList>
            <person name="Sulman M."/>
            <person name="Ellouze W."/>
            <person name="Ilyukhin E."/>
        </authorList>
    </citation>
    <scope>NUCLEOTIDE SEQUENCE [LARGE SCALE GENOMIC DNA]</scope>
    <source>
        <strain evidence="2 3">M42-189</strain>
    </source>
</reference>
<organism evidence="2 3">
    <name type="scientific">Paraconiothyrium brasiliense</name>
    <dbReference type="NCBI Taxonomy" id="300254"/>
    <lineage>
        <taxon>Eukaryota</taxon>
        <taxon>Fungi</taxon>
        <taxon>Dikarya</taxon>
        <taxon>Ascomycota</taxon>
        <taxon>Pezizomycotina</taxon>
        <taxon>Dothideomycetes</taxon>
        <taxon>Pleosporomycetidae</taxon>
        <taxon>Pleosporales</taxon>
        <taxon>Massarineae</taxon>
        <taxon>Didymosphaeriaceae</taxon>
        <taxon>Paraconiothyrium</taxon>
    </lineage>
</organism>
<evidence type="ECO:0000313" key="2">
    <source>
        <dbReference type="EMBL" id="KAL1610551.1"/>
    </source>
</evidence>
<accession>A0ABR3S1I8</accession>
<name>A0ABR3S1I8_9PLEO</name>
<comment type="caution">
    <text evidence="2">The sequence shown here is derived from an EMBL/GenBank/DDBJ whole genome shotgun (WGS) entry which is preliminary data.</text>
</comment>
<feature type="region of interest" description="Disordered" evidence="1">
    <location>
        <begin position="1"/>
        <end position="36"/>
    </location>
</feature>
<feature type="compositionally biased region" description="Basic and acidic residues" evidence="1">
    <location>
        <begin position="8"/>
        <end position="22"/>
    </location>
</feature>
<dbReference type="EMBL" id="JAKJXO020000002">
    <property type="protein sequence ID" value="KAL1610551.1"/>
    <property type="molecule type" value="Genomic_DNA"/>
</dbReference>
<evidence type="ECO:0008006" key="4">
    <source>
        <dbReference type="Google" id="ProtNLM"/>
    </source>
</evidence>